<keyword evidence="1 3" id="KW-0560">Oxidoreductase</keyword>
<dbReference type="STRING" id="1116472.MGMO_8c00850"/>
<sequence length="305" mass="32538">MSQRILYFLTPGANISPFDVTMAADAGFDIILPITNVDPKQVTAIVQDAIFCRPPSRFNDTGIFIGGRDVHLATDMFQSAKKAMVGPFEVGVFADPNGAYTTSASVVALVDQVLKEHHGKSLNGCKVSIFGTGPVGTCVAILAAKQGASVSLCQLVAEDEQRAVISFCERYQTDVKWVSTQTNKEKTEEIENSDVIVCAAKAGIRILEGHLNNAKKLLVVADTNAVPPSGVTGVNLNDLGAAVDFAYGSFRSIGPMAIGNLKYKTQFGLFEEIHKGSKAALIDFTDAYAFALSVLEKKAKKQQAG</sequence>
<dbReference type="InterPro" id="IPR036291">
    <property type="entry name" value="NAD(P)-bd_dom_sf"/>
</dbReference>
<dbReference type="Proteomes" id="UP000017842">
    <property type="component" value="Unassembled WGS sequence"/>
</dbReference>
<dbReference type="InterPro" id="IPR015259">
    <property type="entry name" value="Methyl-teptahyd_DH_N"/>
</dbReference>
<organism evidence="3 4">
    <name type="scientific">Methyloglobulus morosus KoM1</name>
    <dbReference type="NCBI Taxonomy" id="1116472"/>
    <lineage>
        <taxon>Bacteria</taxon>
        <taxon>Pseudomonadati</taxon>
        <taxon>Pseudomonadota</taxon>
        <taxon>Gammaproteobacteria</taxon>
        <taxon>Methylococcales</taxon>
        <taxon>Methylococcaceae</taxon>
        <taxon>Methyloglobulus</taxon>
    </lineage>
</organism>
<dbReference type="InterPro" id="IPR046346">
    <property type="entry name" value="Aminoacid_DH-like_N_sf"/>
</dbReference>
<comment type="caution">
    <text evidence="3">The sequence shown here is derived from an EMBL/GenBank/DDBJ whole genome shotgun (WGS) entry which is preliminary data.</text>
</comment>
<keyword evidence="4" id="KW-1185">Reference proteome</keyword>
<dbReference type="AlphaFoldDB" id="V5CAW0"/>
<dbReference type="SUPFAM" id="SSF51735">
    <property type="entry name" value="NAD(P)-binding Rossmann-fold domains"/>
    <property type="match status" value="1"/>
</dbReference>
<name>V5CAW0_9GAMM</name>
<feature type="domain" description="Methylene-tetrahydromethanopterin dehydrogenase N-terminal" evidence="2">
    <location>
        <begin position="17"/>
        <end position="97"/>
    </location>
</feature>
<dbReference type="Gene3D" id="3.40.50.720">
    <property type="entry name" value="NAD(P)-binding Rossmann-like Domain"/>
    <property type="match status" value="1"/>
</dbReference>
<protein>
    <submittedName>
        <fullName evidence="3">NAD(P)-dependent methylenetetrahydromethanopterin dehydrogenase MtdB</fullName>
        <ecNumber evidence="3">1.5.1.-</ecNumber>
    </submittedName>
</protein>
<evidence type="ECO:0000313" key="4">
    <source>
        <dbReference type="Proteomes" id="UP000017842"/>
    </source>
</evidence>
<dbReference type="GO" id="GO:0016491">
    <property type="term" value="F:oxidoreductase activity"/>
    <property type="evidence" value="ECO:0007669"/>
    <property type="project" value="UniProtKB-KW"/>
</dbReference>
<evidence type="ECO:0000313" key="3">
    <source>
        <dbReference type="EMBL" id="ESS73948.1"/>
    </source>
</evidence>
<dbReference type="EC" id="1.5.1.-" evidence="3"/>
<proteinExistence type="predicted"/>
<gene>
    <name evidence="3" type="primary">mtdB</name>
    <name evidence="3" type="ORF">MGMO_8c00850</name>
</gene>
<dbReference type="OrthoDB" id="8556544at2"/>
<dbReference type="eggNOG" id="COG1063">
    <property type="taxonomic scope" value="Bacteria"/>
</dbReference>
<dbReference type="EMBL" id="AYLO01000008">
    <property type="protein sequence ID" value="ESS73948.1"/>
    <property type="molecule type" value="Genomic_DNA"/>
</dbReference>
<evidence type="ECO:0000256" key="1">
    <source>
        <dbReference type="ARBA" id="ARBA00023002"/>
    </source>
</evidence>
<dbReference type="PATRIC" id="fig|1116472.3.peg.263"/>
<dbReference type="SUPFAM" id="SSF53223">
    <property type="entry name" value="Aminoacid dehydrogenase-like, N-terminal domain"/>
    <property type="match status" value="1"/>
</dbReference>
<dbReference type="Pfam" id="PF09176">
    <property type="entry name" value="Mpt_N"/>
    <property type="match status" value="1"/>
</dbReference>
<accession>V5CAW0</accession>
<reference evidence="3 4" key="1">
    <citation type="journal article" date="2013" name="Genome Announc.">
        <title>Draft Genome Sequence of the Methanotrophic Gammaproteobacterium Methyloglobulus morosus DSM 22980 Strain KoM1.</title>
        <authorList>
            <person name="Poehlein A."/>
            <person name="Deutzmann J.S."/>
            <person name="Daniel R."/>
            <person name="Simeonova D.D."/>
        </authorList>
    </citation>
    <scope>NUCLEOTIDE SEQUENCE [LARGE SCALE GENOMIC DNA]</scope>
    <source>
        <strain evidence="3 4">KoM1</strain>
    </source>
</reference>
<dbReference type="Gene3D" id="3.40.50.10280">
    <property type="entry name" value="Methylene-tetrahydromethanopterin dehydrogenase, N-terminal domain"/>
    <property type="match status" value="1"/>
</dbReference>
<dbReference type="RefSeq" id="WP_023493183.1">
    <property type="nucleotide sequence ID" value="NZ_AYLO01000008.1"/>
</dbReference>
<dbReference type="InterPro" id="IPR037089">
    <property type="entry name" value="Methyl-teptahyd_DH_N_sf"/>
</dbReference>
<evidence type="ECO:0000259" key="2">
    <source>
        <dbReference type="Pfam" id="PF09176"/>
    </source>
</evidence>